<dbReference type="PaxDb" id="4081-Solyc07g042540.2.1"/>
<dbReference type="EnsemblPlants" id="Solyc07g042540.3.1">
    <property type="protein sequence ID" value="Solyc07g042540.3.1.1"/>
    <property type="gene ID" value="Solyc07g042540.3"/>
</dbReference>
<evidence type="ECO:0000313" key="2">
    <source>
        <dbReference type="Proteomes" id="UP000004994"/>
    </source>
</evidence>
<sequence>MIFSFTKTANIRRIDVNCALLVFKIVIHLELMLDMCNVC</sequence>
<evidence type="ECO:0000313" key="1">
    <source>
        <dbReference type="EnsemblPlants" id="Solyc07g042540.3.1.1"/>
    </source>
</evidence>
<accession>A0A3Q7HC98</accession>
<organism evidence="1">
    <name type="scientific">Solanum lycopersicum</name>
    <name type="common">Tomato</name>
    <name type="synonym">Lycopersicon esculentum</name>
    <dbReference type="NCBI Taxonomy" id="4081"/>
    <lineage>
        <taxon>Eukaryota</taxon>
        <taxon>Viridiplantae</taxon>
        <taxon>Streptophyta</taxon>
        <taxon>Embryophyta</taxon>
        <taxon>Tracheophyta</taxon>
        <taxon>Spermatophyta</taxon>
        <taxon>Magnoliopsida</taxon>
        <taxon>eudicotyledons</taxon>
        <taxon>Gunneridae</taxon>
        <taxon>Pentapetalae</taxon>
        <taxon>asterids</taxon>
        <taxon>lamiids</taxon>
        <taxon>Solanales</taxon>
        <taxon>Solanaceae</taxon>
        <taxon>Solanoideae</taxon>
        <taxon>Solaneae</taxon>
        <taxon>Solanum</taxon>
        <taxon>Solanum subgen. Lycopersicon</taxon>
    </lineage>
</organism>
<proteinExistence type="predicted"/>
<dbReference type="Proteomes" id="UP000004994">
    <property type="component" value="Chromosome 7"/>
</dbReference>
<dbReference type="AlphaFoldDB" id="A0A3Q7HC98"/>
<dbReference type="InParanoid" id="A0A3Q7HC98"/>
<reference evidence="1" key="2">
    <citation type="submission" date="2019-01" db="UniProtKB">
        <authorList>
            <consortium name="EnsemblPlants"/>
        </authorList>
    </citation>
    <scope>IDENTIFICATION</scope>
    <source>
        <strain evidence="1">cv. Heinz 1706</strain>
    </source>
</reference>
<reference evidence="1" key="1">
    <citation type="journal article" date="2012" name="Nature">
        <title>The tomato genome sequence provides insights into fleshy fruit evolution.</title>
        <authorList>
            <consortium name="Tomato Genome Consortium"/>
        </authorList>
    </citation>
    <scope>NUCLEOTIDE SEQUENCE [LARGE SCALE GENOMIC DNA]</scope>
    <source>
        <strain evidence="1">cv. Heinz 1706</strain>
    </source>
</reference>
<keyword evidence="2" id="KW-1185">Reference proteome</keyword>
<protein>
    <submittedName>
        <fullName evidence="1">Uncharacterized protein</fullName>
    </submittedName>
</protein>
<dbReference type="Gramene" id="Solyc07g042540.3.1">
    <property type="protein sequence ID" value="Solyc07g042540.3.1.1"/>
    <property type="gene ID" value="Solyc07g042540.3"/>
</dbReference>
<name>A0A3Q7HC98_SOLLC</name>